<dbReference type="PANTHER" id="PTHR12828:SF3">
    <property type="entry name" value="PROTEASOME MATURATION PROTEIN"/>
    <property type="match status" value="1"/>
</dbReference>
<organism evidence="5 6">
    <name type="scientific">Oryza sativa subsp. japonica</name>
    <name type="common">Rice</name>
    <dbReference type="NCBI Taxonomy" id="39947"/>
    <lineage>
        <taxon>Eukaryota</taxon>
        <taxon>Viridiplantae</taxon>
        <taxon>Streptophyta</taxon>
        <taxon>Embryophyta</taxon>
        <taxon>Tracheophyta</taxon>
        <taxon>Spermatophyta</taxon>
        <taxon>Magnoliopsida</taxon>
        <taxon>Liliopsida</taxon>
        <taxon>Poales</taxon>
        <taxon>Poaceae</taxon>
        <taxon>BOP clade</taxon>
        <taxon>Oryzoideae</taxon>
        <taxon>Oryzeae</taxon>
        <taxon>Oryzinae</taxon>
        <taxon>Oryza</taxon>
        <taxon>Oryza sativa</taxon>
    </lineage>
</organism>
<reference evidence="6" key="4">
    <citation type="journal article" date="2008" name="Nucleic Acids Res.">
        <title>The rice annotation project database (RAP-DB): 2008 update.</title>
        <authorList>
            <consortium name="The rice annotation project (RAP)"/>
        </authorList>
    </citation>
    <scope>GENOME REANNOTATION</scope>
    <source>
        <strain evidence="6">cv. Nipponbare</strain>
    </source>
</reference>
<evidence type="ECO:0000256" key="2">
    <source>
        <dbReference type="ARBA" id="ARBA00043974"/>
    </source>
</evidence>
<reference evidence="4" key="1">
    <citation type="submission" date="2002-09" db="EMBL/GenBank/DDBJ databases">
        <title>Oryza sativa nipponbare(GA3) genomic DNA, chromosome 9, BAC clone:OSJNBb0079G12.</title>
        <authorList>
            <person name="Sasaki T."/>
            <person name="Matsumoto T."/>
            <person name="Katayose Y."/>
        </authorList>
    </citation>
    <scope>NUCLEOTIDE SEQUENCE</scope>
</reference>
<dbReference type="GO" id="GO:0043248">
    <property type="term" value="P:proteasome assembly"/>
    <property type="evidence" value="ECO:0007669"/>
    <property type="project" value="InterPro"/>
</dbReference>
<protein>
    <submittedName>
        <fullName evidence="5">Proteasome maturation factor-like protein</fullName>
    </submittedName>
</protein>
<dbReference type="EMBL" id="AP005802">
    <property type="protein sequence ID" value="BAD36402.1"/>
    <property type="molecule type" value="Genomic_DNA"/>
</dbReference>
<dbReference type="PANTHER" id="PTHR12828">
    <property type="entry name" value="PROTEASOME MATURATION PROTEIN UMP1"/>
    <property type="match status" value="1"/>
</dbReference>
<evidence type="ECO:0000313" key="5">
    <source>
        <dbReference type="EMBL" id="BAD36402.1"/>
    </source>
</evidence>
<dbReference type="GO" id="GO:0000502">
    <property type="term" value="C:proteasome complex"/>
    <property type="evidence" value="ECO:0007669"/>
    <property type="project" value="UniProtKB-KW"/>
</dbReference>
<keyword evidence="5" id="KW-0647">Proteasome</keyword>
<feature type="region of interest" description="Disordered" evidence="3">
    <location>
        <begin position="159"/>
        <end position="195"/>
    </location>
</feature>
<reference evidence="5" key="2">
    <citation type="submission" date="2002-10" db="EMBL/GenBank/DDBJ databases">
        <title>Oryza sativa nipponbare(GA3) genomic DNA, chromosome 9, BAC clone:OSJNBa0057D11.</title>
        <authorList>
            <person name="Sasaki T."/>
            <person name="Matsumoto T."/>
            <person name="Katayose Y."/>
        </authorList>
    </citation>
    <scope>NUCLEOTIDE SEQUENCE</scope>
</reference>
<evidence type="ECO:0000313" key="6">
    <source>
        <dbReference type="Proteomes" id="UP000000763"/>
    </source>
</evidence>
<dbReference type="Proteomes" id="UP000000763">
    <property type="component" value="Chromosome 9"/>
</dbReference>
<evidence type="ECO:0000256" key="3">
    <source>
        <dbReference type="SAM" id="MobiDB-lite"/>
    </source>
</evidence>
<reference evidence="6" key="3">
    <citation type="journal article" date="2005" name="Nature">
        <title>The map-based sequence of the rice genome.</title>
        <authorList>
            <consortium name="International rice genome sequencing project (IRGSP)"/>
            <person name="Matsumoto T."/>
            <person name="Wu J."/>
            <person name="Kanamori H."/>
            <person name="Katayose Y."/>
            <person name="Fujisawa M."/>
            <person name="Namiki N."/>
            <person name="Mizuno H."/>
            <person name="Yamamoto K."/>
            <person name="Antonio B.A."/>
            <person name="Baba T."/>
            <person name="Sakata K."/>
            <person name="Nagamura Y."/>
            <person name="Aoki H."/>
            <person name="Arikawa K."/>
            <person name="Arita K."/>
            <person name="Bito T."/>
            <person name="Chiden Y."/>
            <person name="Fujitsuka N."/>
            <person name="Fukunaka R."/>
            <person name="Hamada M."/>
            <person name="Harada C."/>
            <person name="Hayashi A."/>
            <person name="Hijishita S."/>
            <person name="Honda M."/>
            <person name="Hosokawa S."/>
            <person name="Ichikawa Y."/>
            <person name="Idonuma A."/>
            <person name="Iijima M."/>
            <person name="Ikeda M."/>
            <person name="Ikeno M."/>
            <person name="Ito K."/>
            <person name="Ito S."/>
            <person name="Ito T."/>
            <person name="Ito Y."/>
            <person name="Ito Y."/>
            <person name="Iwabuchi A."/>
            <person name="Kamiya K."/>
            <person name="Karasawa W."/>
            <person name="Kurita K."/>
            <person name="Katagiri S."/>
            <person name="Kikuta A."/>
            <person name="Kobayashi H."/>
            <person name="Kobayashi N."/>
            <person name="Machita K."/>
            <person name="Maehara T."/>
            <person name="Masukawa M."/>
            <person name="Mizubayashi T."/>
            <person name="Mukai Y."/>
            <person name="Nagasaki H."/>
            <person name="Nagata Y."/>
            <person name="Naito S."/>
            <person name="Nakashima M."/>
            <person name="Nakama Y."/>
            <person name="Nakamichi Y."/>
            <person name="Nakamura M."/>
            <person name="Meguro A."/>
            <person name="Negishi M."/>
            <person name="Ohta I."/>
            <person name="Ohta T."/>
            <person name="Okamoto M."/>
            <person name="Ono N."/>
            <person name="Saji S."/>
            <person name="Sakaguchi M."/>
            <person name="Sakai K."/>
            <person name="Shibata M."/>
            <person name="Shimokawa T."/>
            <person name="Song J."/>
            <person name="Takazaki Y."/>
            <person name="Terasawa K."/>
            <person name="Tsugane M."/>
            <person name="Tsuji K."/>
            <person name="Ueda S."/>
            <person name="Waki K."/>
            <person name="Yamagata H."/>
            <person name="Yamamoto M."/>
            <person name="Yamamoto S."/>
            <person name="Yamane H."/>
            <person name="Yoshiki S."/>
            <person name="Yoshihara R."/>
            <person name="Yukawa K."/>
            <person name="Zhong H."/>
            <person name="Yano M."/>
            <person name="Yuan Q."/>
            <person name="Ouyang S."/>
            <person name="Liu J."/>
            <person name="Jones K.M."/>
            <person name="Gansberger K."/>
            <person name="Moffat K."/>
            <person name="Hill J."/>
            <person name="Bera J."/>
            <person name="Fadrosh D."/>
            <person name="Jin S."/>
            <person name="Johri S."/>
            <person name="Kim M."/>
            <person name="Overton L."/>
            <person name="Reardon M."/>
            <person name="Tsitrin T."/>
            <person name="Vuong H."/>
            <person name="Weaver B."/>
            <person name="Ciecko A."/>
            <person name="Tallon L."/>
            <person name="Jackson J."/>
            <person name="Pai G."/>
            <person name="Aken S.V."/>
            <person name="Utterback T."/>
            <person name="Reidmuller S."/>
            <person name="Feldblyum T."/>
            <person name="Hsiao J."/>
            <person name="Zismann V."/>
            <person name="Iobst S."/>
            <person name="de Vazeille A.R."/>
            <person name="Buell C.R."/>
            <person name="Ying K."/>
            <person name="Li Y."/>
            <person name="Lu T."/>
            <person name="Huang Y."/>
            <person name="Zhao Q."/>
            <person name="Feng Q."/>
            <person name="Zhang L."/>
            <person name="Zhu J."/>
            <person name="Weng Q."/>
            <person name="Mu J."/>
            <person name="Lu Y."/>
            <person name="Fan D."/>
            <person name="Liu Y."/>
            <person name="Guan J."/>
            <person name="Zhang Y."/>
            <person name="Yu S."/>
            <person name="Liu X."/>
            <person name="Zhang Y."/>
            <person name="Hong G."/>
            <person name="Han B."/>
            <person name="Choisne N."/>
            <person name="Demange N."/>
            <person name="Orjeda G."/>
            <person name="Samain S."/>
            <person name="Cattolico L."/>
            <person name="Pelletier E."/>
            <person name="Couloux A."/>
            <person name="Segurens B."/>
            <person name="Wincker P."/>
            <person name="D'Hont A."/>
            <person name="Scarpelli C."/>
            <person name="Weissenbach J."/>
            <person name="Salanoubat M."/>
            <person name="Quetier F."/>
            <person name="Yu Y."/>
            <person name="Kim H.R."/>
            <person name="Rambo T."/>
            <person name="Currie J."/>
            <person name="Collura K."/>
            <person name="Luo M."/>
            <person name="Yang T."/>
            <person name="Ammiraju J.S.S."/>
            <person name="Engler F."/>
            <person name="Soderlund C."/>
            <person name="Wing R.A."/>
            <person name="Palmer L.E."/>
            <person name="de la Bastide M."/>
            <person name="Spiegel L."/>
            <person name="Nascimento L."/>
            <person name="Zutavern T."/>
            <person name="O'Shaughnessy A."/>
            <person name="Dike S."/>
            <person name="Dedhia N."/>
            <person name="Preston R."/>
            <person name="Balija V."/>
            <person name="McCombie W.R."/>
            <person name="Chow T."/>
            <person name="Chen H."/>
            <person name="Chung M."/>
            <person name="Chen C."/>
            <person name="Shaw J."/>
            <person name="Wu H."/>
            <person name="Hsiao K."/>
            <person name="Chao Y."/>
            <person name="Chu M."/>
            <person name="Cheng C."/>
            <person name="Hour A."/>
            <person name="Lee P."/>
            <person name="Lin S."/>
            <person name="Lin Y."/>
            <person name="Liou J."/>
            <person name="Liu S."/>
            <person name="Hsing Y."/>
            <person name="Raghuvanshi S."/>
            <person name="Mohanty A."/>
            <person name="Bharti A.K."/>
            <person name="Gaur A."/>
            <person name="Gupta V."/>
            <person name="Kumar D."/>
            <person name="Ravi V."/>
            <person name="Vij S."/>
            <person name="Kapur A."/>
            <person name="Khurana P."/>
            <person name="Khurana P."/>
            <person name="Khurana J.P."/>
            <person name="Tyagi A.K."/>
            <person name="Gaikwad K."/>
            <person name="Singh A."/>
            <person name="Dalal V."/>
            <person name="Srivastava S."/>
            <person name="Dixit A."/>
            <person name="Pal A.K."/>
            <person name="Ghazi I.A."/>
            <person name="Yadav M."/>
            <person name="Pandit A."/>
            <person name="Bhargava A."/>
            <person name="Sureshbabu K."/>
            <person name="Batra K."/>
            <person name="Sharma T.R."/>
            <person name="Mohapatra T."/>
            <person name="Singh N.K."/>
            <person name="Messing J."/>
            <person name="Nelson A.B."/>
            <person name="Fuks G."/>
            <person name="Kavchok S."/>
            <person name="Keizer G."/>
            <person name="Linton E."/>
            <person name="Llaca V."/>
            <person name="Song R."/>
            <person name="Tanyolac B."/>
            <person name="Young S."/>
            <person name="Ho-Il K."/>
            <person name="Hahn J.H."/>
            <person name="Sangsakoo G."/>
            <person name="Vanavichit A."/>
            <person name="de Mattos Luiz.A.T."/>
            <person name="Zimmer P.D."/>
            <person name="Malone G."/>
            <person name="Dellagostin O."/>
            <person name="de Oliveira A.C."/>
            <person name="Bevan M."/>
            <person name="Bancroft I."/>
            <person name="Minx P."/>
            <person name="Cordum H."/>
            <person name="Wilson R."/>
            <person name="Cheng Z."/>
            <person name="Jin W."/>
            <person name="Jiang J."/>
            <person name="Leong S.A."/>
            <person name="Iwama H."/>
            <person name="Gojobori T."/>
            <person name="Itoh T."/>
            <person name="Niimura Y."/>
            <person name="Fujii Y."/>
            <person name="Habara T."/>
            <person name="Sakai H."/>
            <person name="Sato Y."/>
            <person name="Wilson G."/>
            <person name="Kumar K."/>
            <person name="McCouch S."/>
            <person name="Juretic N."/>
            <person name="Hoen D."/>
            <person name="Wright S."/>
            <person name="Bruskiewich R."/>
            <person name="Bureau T."/>
            <person name="Miyao A."/>
            <person name="Hirochika H."/>
            <person name="Nishikawa T."/>
            <person name="Kadowaki K."/>
            <person name="Sugiura M."/>
            <person name="Burr B."/>
            <person name="Sasaki T."/>
        </authorList>
    </citation>
    <scope>NUCLEOTIDE SEQUENCE [LARGE SCALE GENOMIC DNA]</scope>
    <source>
        <strain evidence="6">cv. Nipponbare</strain>
    </source>
</reference>
<sequence>MDGMSGFLGLVNTQSYLEVALANIKDVLVDDLSVCRFQRPPGALPSSMLGYEALTGSLDDFGFEDYLNLPQDSDSFHAPDMHHGMEVLLGICKKYIHTRSRGDSGGRGVRLPNLAPSRSDLACPALEADPQATASGEVTTRTWRWQGEVGRTRRHAIDGGHARAVPSVEKGGSGAPARSGQWRRQVDAGGTSGSRRLAWTASGGWRDNDKEASLTDGVKVDARANGKEASLTDGMEVNTVMTGSPMMVVCATRHAETD</sequence>
<dbReference type="AlphaFoldDB" id="Q69LX4"/>
<dbReference type="Pfam" id="PF05348">
    <property type="entry name" value="UMP1"/>
    <property type="match status" value="1"/>
</dbReference>
<accession>Q69LX4</accession>
<dbReference type="InterPro" id="IPR008012">
    <property type="entry name" value="Ump1"/>
</dbReference>
<name>Q69LX4_ORYSJ</name>
<evidence type="ECO:0000256" key="1">
    <source>
        <dbReference type="ARBA" id="ARBA00023186"/>
    </source>
</evidence>
<dbReference type="EMBL" id="AP005782">
    <property type="protein sequence ID" value="BAD34003.1"/>
    <property type="molecule type" value="Genomic_DNA"/>
</dbReference>
<evidence type="ECO:0000313" key="4">
    <source>
        <dbReference type="EMBL" id="BAD34003.1"/>
    </source>
</evidence>
<proteinExistence type="inferred from homology"/>
<keyword evidence="1" id="KW-0143">Chaperone</keyword>
<gene>
    <name evidence="5" type="ORF">OSJNBa0057D11.6</name>
    <name evidence="4" type="ORF">OSJNBb0079G12.33</name>
</gene>
<comment type="similarity">
    <text evidence="2">Belongs to the POMP/UMP1 family.</text>
</comment>